<dbReference type="AlphaFoldDB" id="A0A016SS25"/>
<proteinExistence type="predicted"/>
<gene>
    <name evidence="1" type="primary">Acey_s0181.g848</name>
    <name evidence="1" type="ORF">Y032_0181g848</name>
</gene>
<accession>A0A016SS25</accession>
<comment type="caution">
    <text evidence="1">The sequence shown here is derived from an EMBL/GenBank/DDBJ whole genome shotgun (WGS) entry which is preliminary data.</text>
</comment>
<keyword evidence="2" id="KW-1185">Reference proteome</keyword>
<reference evidence="2" key="1">
    <citation type="journal article" date="2015" name="Nat. Genet.">
        <title>The genome and transcriptome of the zoonotic hookworm Ancylostoma ceylanicum identify infection-specific gene families.</title>
        <authorList>
            <person name="Schwarz E.M."/>
            <person name="Hu Y."/>
            <person name="Antoshechkin I."/>
            <person name="Miller M.M."/>
            <person name="Sternberg P.W."/>
            <person name="Aroian R.V."/>
        </authorList>
    </citation>
    <scope>NUCLEOTIDE SEQUENCE</scope>
    <source>
        <strain evidence="2">HY135</strain>
    </source>
</reference>
<protein>
    <submittedName>
        <fullName evidence="1">Uncharacterized protein</fullName>
    </submittedName>
</protein>
<dbReference type="Proteomes" id="UP000024635">
    <property type="component" value="Unassembled WGS sequence"/>
</dbReference>
<sequence length="104" mass="11812">MEKNATTTCDWITDHSPSTVKEVPFQDPVPTTRAQYAKPRAARARLTYLTRNERIRQGPWANGVGGPQGREFTNFRNPQTINATCEVFNSYMWLCIVLATSYSL</sequence>
<evidence type="ECO:0000313" key="1">
    <source>
        <dbReference type="EMBL" id="EYB93503.1"/>
    </source>
</evidence>
<name>A0A016SS25_9BILA</name>
<dbReference type="EMBL" id="JARK01001517">
    <property type="protein sequence ID" value="EYB93503.1"/>
    <property type="molecule type" value="Genomic_DNA"/>
</dbReference>
<evidence type="ECO:0000313" key="2">
    <source>
        <dbReference type="Proteomes" id="UP000024635"/>
    </source>
</evidence>
<organism evidence="1 2">
    <name type="scientific">Ancylostoma ceylanicum</name>
    <dbReference type="NCBI Taxonomy" id="53326"/>
    <lineage>
        <taxon>Eukaryota</taxon>
        <taxon>Metazoa</taxon>
        <taxon>Ecdysozoa</taxon>
        <taxon>Nematoda</taxon>
        <taxon>Chromadorea</taxon>
        <taxon>Rhabditida</taxon>
        <taxon>Rhabditina</taxon>
        <taxon>Rhabditomorpha</taxon>
        <taxon>Strongyloidea</taxon>
        <taxon>Ancylostomatidae</taxon>
        <taxon>Ancylostomatinae</taxon>
        <taxon>Ancylostoma</taxon>
    </lineage>
</organism>